<dbReference type="SUPFAM" id="SSF46785">
    <property type="entry name" value="Winged helix' DNA-binding domain"/>
    <property type="match status" value="1"/>
</dbReference>
<dbReference type="RefSeq" id="WP_028315069.1">
    <property type="nucleotide sequence ID" value="NZ_FQZU01000024.1"/>
</dbReference>
<dbReference type="PANTHER" id="PTHR30432:SF1">
    <property type="entry name" value="DNA-BINDING TRANSCRIPTIONAL DUAL REGULATOR MODE"/>
    <property type="match status" value="1"/>
</dbReference>
<dbReference type="Proteomes" id="UP000183994">
    <property type="component" value="Unassembled WGS sequence"/>
</dbReference>
<dbReference type="PANTHER" id="PTHR30432">
    <property type="entry name" value="TRANSCRIPTIONAL REGULATOR MODE"/>
    <property type="match status" value="1"/>
</dbReference>
<dbReference type="GO" id="GO:0003700">
    <property type="term" value="F:DNA-binding transcription factor activity"/>
    <property type="evidence" value="ECO:0007669"/>
    <property type="project" value="InterPro"/>
</dbReference>
<reference evidence="3" key="1">
    <citation type="submission" date="2016-11" db="EMBL/GenBank/DDBJ databases">
        <authorList>
            <person name="Varghese N."/>
            <person name="Submissions S."/>
        </authorList>
    </citation>
    <scope>NUCLEOTIDE SEQUENCE [LARGE SCALE GENOMIC DNA]</scope>
    <source>
        <strain evidence="3">DSM 16219</strain>
    </source>
</reference>
<protein>
    <submittedName>
        <fullName evidence="2">Molybdate transport system regulatory protein</fullName>
    </submittedName>
</protein>
<dbReference type="InterPro" id="IPR000847">
    <property type="entry name" value="LysR_HTH_N"/>
</dbReference>
<evidence type="ECO:0000313" key="2">
    <source>
        <dbReference type="EMBL" id="SHK44131.1"/>
    </source>
</evidence>
<name>A0A1M6SHB3_9BACT</name>
<organism evidence="2 3">
    <name type="scientific">Desulfatibacillum alkenivorans DSM 16219</name>
    <dbReference type="NCBI Taxonomy" id="1121393"/>
    <lineage>
        <taxon>Bacteria</taxon>
        <taxon>Pseudomonadati</taxon>
        <taxon>Thermodesulfobacteriota</taxon>
        <taxon>Desulfobacteria</taxon>
        <taxon>Desulfobacterales</taxon>
        <taxon>Desulfatibacillaceae</taxon>
        <taxon>Desulfatibacillum</taxon>
    </lineage>
</organism>
<sequence length="121" mass="13572">MPSKEKNTCVRSKIWLQNRDGDVIFGHGRIKILKAIQKHGSINAAAQSLNMSYRGAWKRIKNAEERLGHPLLESKIGGHSGGGSKLTPFALELMERFEAMQEKVELIADCTYEELFSDLLS</sequence>
<gene>
    <name evidence="2" type="ORF">SAMN02745216_03464</name>
</gene>
<dbReference type="InterPro" id="IPR036390">
    <property type="entry name" value="WH_DNA-bd_sf"/>
</dbReference>
<proteinExistence type="predicted"/>
<evidence type="ECO:0000313" key="3">
    <source>
        <dbReference type="Proteomes" id="UP000183994"/>
    </source>
</evidence>
<dbReference type="Gene3D" id="1.10.10.10">
    <property type="entry name" value="Winged helix-like DNA-binding domain superfamily/Winged helix DNA-binding domain"/>
    <property type="match status" value="1"/>
</dbReference>
<feature type="domain" description="HTH lysR-type" evidence="1">
    <location>
        <begin position="30"/>
        <end position="89"/>
    </location>
</feature>
<dbReference type="EMBL" id="FQZU01000024">
    <property type="protein sequence ID" value="SHK44131.1"/>
    <property type="molecule type" value="Genomic_DNA"/>
</dbReference>
<dbReference type="InterPro" id="IPR051815">
    <property type="entry name" value="Molybdate_resp_trans_reg"/>
</dbReference>
<evidence type="ECO:0000259" key="1">
    <source>
        <dbReference type="Pfam" id="PF00126"/>
    </source>
</evidence>
<dbReference type="OrthoDB" id="9800709at2"/>
<dbReference type="Pfam" id="PF00126">
    <property type="entry name" value="HTH_1"/>
    <property type="match status" value="1"/>
</dbReference>
<dbReference type="AlphaFoldDB" id="A0A1M6SHB3"/>
<dbReference type="InterPro" id="IPR036388">
    <property type="entry name" value="WH-like_DNA-bd_sf"/>
</dbReference>
<keyword evidence="3" id="KW-1185">Reference proteome</keyword>
<accession>A0A1M6SHB3</accession>
<dbReference type="STRING" id="1121393.SAMN02745216_03464"/>